<dbReference type="InterPro" id="IPR012338">
    <property type="entry name" value="Beta-lactam/transpept-like"/>
</dbReference>
<comment type="similarity">
    <text evidence="3">In the C-terminal section; belongs to the transpeptidase family.</text>
</comment>
<protein>
    <submittedName>
        <fullName evidence="22">Penicillin-binding protein 1A MrcA</fullName>
        <ecNumber evidence="22">2.4.2.-</ecNumber>
        <ecNumber evidence="22">3.4.-.-</ecNumber>
    </submittedName>
</protein>
<keyword evidence="12" id="KW-0573">Peptidoglycan synthesis</keyword>
<comment type="caution">
    <text evidence="22">The sequence shown here is derived from an EMBL/GenBank/DDBJ whole genome shotgun (WGS) entry which is preliminary data.</text>
</comment>
<evidence type="ECO:0000256" key="1">
    <source>
        <dbReference type="ARBA" id="ARBA00004370"/>
    </source>
</evidence>
<dbReference type="PANTHER" id="PTHR32282:SF27">
    <property type="entry name" value="PENICILLIN-BINDING PROTEIN 1A"/>
    <property type="match status" value="1"/>
</dbReference>
<evidence type="ECO:0000256" key="8">
    <source>
        <dbReference type="ARBA" id="ARBA00022679"/>
    </source>
</evidence>
<evidence type="ECO:0000256" key="11">
    <source>
        <dbReference type="ARBA" id="ARBA00022960"/>
    </source>
</evidence>
<evidence type="ECO:0000256" key="7">
    <source>
        <dbReference type="ARBA" id="ARBA00022676"/>
    </source>
</evidence>
<comment type="subcellular location">
    <subcellularLocation>
        <location evidence="1">Membrane</location>
    </subcellularLocation>
</comment>
<keyword evidence="6" id="KW-0645">Protease</keyword>
<feature type="transmembrane region" description="Helical" evidence="19">
    <location>
        <begin position="12"/>
        <end position="36"/>
    </location>
</feature>
<keyword evidence="5" id="KW-0121">Carboxypeptidase</keyword>
<evidence type="ECO:0000256" key="12">
    <source>
        <dbReference type="ARBA" id="ARBA00022984"/>
    </source>
</evidence>
<evidence type="ECO:0000256" key="3">
    <source>
        <dbReference type="ARBA" id="ARBA00007090"/>
    </source>
</evidence>
<organism evidence="22 23">
    <name type="scientific">Desulfotignum phosphitoxidans DSM 13687</name>
    <dbReference type="NCBI Taxonomy" id="1286635"/>
    <lineage>
        <taxon>Bacteria</taxon>
        <taxon>Pseudomonadati</taxon>
        <taxon>Thermodesulfobacteriota</taxon>
        <taxon>Desulfobacteria</taxon>
        <taxon>Desulfobacterales</taxon>
        <taxon>Desulfobacteraceae</taxon>
        <taxon>Desulfotignum</taxon>
    </lineage>
</organism>
<dbReference type="EC" id="3.4.-.-" evidence="22"/>
<keyword evidence="16" id="KW-0961">Cell wall biogenesis/degradation</keyword>
<evidence type="ECO:0000259" key="20">
    <source>
        <dbReference type="Pfam" id="PF00905"/>
    </source>
</evidence>
<dbReference type="GO" id="GO:0030288">
    <property type="term" value="C:outer membrane-bounded periplasmic space"/>
    <property type="evidence" value="ECO:0007669"/>
    <property type="project" value="TreeGrafter"/>
</dbReference>
<dbReference type="Gene3D" id="1.10.3810.10">
    <property type="entry name" value="Biosynthetic peptidoglycan transglycosylase-like"/>
    <property type="match status" value="1"/>
</dbReference>
<keyword evidence="14 19" id="KW-0472">Membrane</keyword>
<keyword evidence="9 19" id="KW-0812">Transmembrane</keyword>
<feature type="domain" description="Penicillin-binding protein transpeptidase" evidence="20">
    <location>
        <begin position="333"/>
        <end position="573"/>
    </location>
</feature>
<dbReference type="SUPFAM" id="SSF56601">
    <property type="entry name" value="beta-lactamase/transpeptidase-like"/>
    <property type="match status" value="1"/>
</dbReference>
<evidence type="ECO:0000256" key="17">
    <source>
        <dbReference type="ARBA" id="ARBA00034000"/>
    </source>
</evidence>
<dbReference type="Gene3D" id="3.40.710.10">
    <property type="entry name" value="DD-peptidase/beta-lactamase superfamily"/>
    <property type="match status" value="1"/>
</dbReference>
<keyword evidence="23" id="KW-1185">Reference proteome</keyword>
<dbReference type="GO" id="GO:0009252">
    <property type="term" value="P:peptidoglycan biosynthetic process"/>
    <property type="evidence" value="ECO:0007669"/>
    <property type="project" value="UniProtKB-UniPathway"/>
</dbReference>
<evidence type="ECO:0000256" key="4">
    <source>
        <dbReference type="ARBA" id="ARBA00007739"/>
    </source>
</evidence>
<dbReference type="FunFam" id="1.10.3810.10:FF:000001">
    <property type="entry name" value="Penicillin-binding protein 1A"/>
    <property type="match status" value="1"/>
</dbReference>
<name>S0G640_9BACT</name>
<keyword evidence="8 22" id="KW-0808">Transferase</keyword>
<evidence type="ECO:0000256" key="19">
    <source>
        <dbReference type="SAM" id="Phobius"/>
    </source>
</evidence>
<keyword evidence="10 22" id="KW-0378">Hydrolase</keyword>
<dbReference type="GO" id="GO:0016020">
    <property type="term" value="C:membrane"/>
    <property type="evidence" value="ECO:0007669"/>
    <property type="project" value="UniProtKB-SubCell"/>
</dbReference>
<dbReference type="GO" id="GO:0008658">
    <property type="term" value="F:penicillin binding"/>
    <property type="evidence" value="ECO:0007669"/>
    <property type="project" value="InterPro"/>
</dbReference>
<dbReference type="GO" id="GO:0008360">
    <property type="term" value="P:regulation of cell shape"/>
    <property type="evidence" value="ECO:0007669"/>
    <property type="project" value="UniProtKB-KW"/>
</dbReference>
<dbReference type="InterPro" id="IPR050396">
    <property type="entry name" value="Glycosyltr_51/Transpeptidase"/>
</dbReference>
<dbReference type="SUPFAM" id="SSF53955">
    <property type="entry name" value="Lysozyme-like"/>
    <property type="match status" value="1"/>
</dbReference>
<keyword evidence="7 22" id="KW-0328">Glycosyltransferase</keyword>
<evidence type="ECO:0000256" key="14">
    <source>
        <dbReference type="ARBA" id="ARBA00023136"/>
    </source>
</evidence>
<evidence type="ECO:0000256" key="5">
    <source>
        <dbReference type="ARBA" id="ARBA00022645"/>
    </source>
</evidence>
<dbReference type="EC" id="2.4.2.-" evidence="22"/>
<dbReference type="InterPro" id="IPR001460">
    <property type="entry name" value="PCN-bd_Tpept"/>
</dbReference>
<evidence type="ECO:0000256" key="13">
    <source>
        <dbReference type="ARBA" id="ARBA00022989"/>
    </source>
</evidence>
<keyword evidence="13 19" id="KW-1133">Transmembrane helix</keyword>
<comment type="catalytic activity">
    <reaction evidence="18">
        <text>[GlcNAc-(1-&gt;4)-Mur2Ac(oyl-L-Ala-gamma-D-Glu-L-Lys-D-Ala-D-Ala)](n)-di-trans,octa-cis-undecaprenyl diphosphate + beta-D-GlcNAc-(1-&gt;4)-Mur2Ac(oyl-L-Ala-gamma-D-Glu-L-Lys-D-Ala-D-Ala)-di-trans,octa-cis-undecaprenyl diphosphate = [GlcNAc-(1-&gt;4)-Mur2Ac(oyl-L-Ala-gamma-D-Glu-L-Lys-D-Ala-D-Ala)](n+1)-di-trans,octa-cis-undecaprenyl diphosphate + di-trans,octa-cis-undecaprenyl diphosphate + H(+)</text>
        <dbReference type="Rhea" id="RHEA:23708"/>
        <dbReference type="Rhea" id="RHEA-COMP:9602"/>
        <dbReference type="Rhea" id="RHEA-COMP:9603"/>
        <dbReference type="ChEBI" id="CHEBI:15378"/>
        <dbReference type="ChEBI" id="CHEBI:58405"/>
        <dbReference type="ChEBI" id="CHEBI:60033"/>
        <dbReference type="ChEBI" id="CHEBI:78435"/>
        <dbReference type="EC" id="2.4.99.28"/>
    </reaction>
</comment>
<comment type="similarity">
    <text evidence="4">In the N-terminal section; belongs to the glycosyltransferase 51 family.</text>
</comment>
<dbReference type="RefSeq" id="WP_006966130.1">
    <property type="nucleotide sequence ID" value="NZ_APJX01000004.1"/>
</dbReference>
<gene>
    <name evidence="22" type="primary">mrcA</name>
    <name evidence="22" type="ORF">Dpo_4c03830</name>
</gene>
<dbReference type="EMBL" id="APJX01000004">
    <property type="protein sequence ID" value="EMS79831.1"/>
    <property type="molecule type" value="Genomic_DNA"/>
</dbReference>
<evidence type="ECO:0000259" key="21">
    <source>
        <dbReference type="Pfam" id="PF00912"/>
    </source>
</evidence>
<evidence type="ECO:0000256" key="2">
    <source>
        <dbReference type="ARBA" id="ARBA00004752"/>
    </source>
</evidence>
<evidence type="ECO:0000256" key="18">
    <source>
        <dbReference type="ARBA" id="ARBA00049902"/>
    </source>
</evidence>
<dbReference type="GO" id="GO:0009002">
    <property type="term" value="F:serine-type D-Ala-D-Ala carboxypeptidase activity"/>
    <property type="evidence" value="ECO:0007669"/>
    <property type="project" value="UniProtKB-EC"/>
</dbReference>
<evidence type="ECO:0000256" key="9">
    <source>
        <dbReference type="ARBA" id="ARBA00022692"/>
    </source>
</evidence>
<dbReference type="UniPathway" id="UPA00219"/>
<dbReference type="InterPro" id="IPR001264">
    <property type="entry name" value="Glyco_trans_51"/>
</dbReference>
<accession>S0G640</accession>
<dbReference type="GO" id="GO:0006508">
    <property type="term" value="P:proteolysis"/>
    <property type="evidence" value="ECO:0007669"/>
    <property type="project" value="UniProtKB-KW"/>
</dbReference>
<dbReference type="GO" id="GO:0071555">
    <property type="term" value="P:cell wall organization"/>
    <property type="evidence" value="ECO:0007669"/>
    <property type="project" value="UniProtKB-KW"/>
</dbReference>
<dbReference type="InterPro" id="IPR023346">
    <property type="entry name" value="Lysozyme-like_dom_sf"/>
</dbReference>
<evidence type="ECO:0000256" key="10">
    <source>
        <dbReference type="ARBA" id="ARBA00022801"/>
    </source>
</evidence>
<dbReference type="PATRIC" id="fig|1286635.3.peg.2435"/>
<keyword evidence="11" id="KW-0133">Cell shape</keyword>
<evidence type="ECO:0000313" key="23">
    <source>
        <dbReference type="Proteomes" id="UP000014216"/>
    </source>
</evidence>
<evidence type="ECO:0000256" key="15">
    <source>
        <dbReference type="ARBA" id="ARBA00023268"/>
    </source>
</evidence>
<evidence type="ECO:0000256" key="6">
    <source>
        <dbReference type="ARBA" id="ARBA00022670"/>
    </source>
</evidence>
<dbReference type="NCBIfam" id="TIGR02074">
    <property type="entry name" value="PBP_1a_fam"/>
    <property type="match status" value="1"/>
</dbReference>
<dbReference type="PANTHER" id="PTHR32282">
    <property type="entry name" value="BINDING PROTEIN TRANSPEPTIDASE, PUTATIVE-RELATED"/>
    <property type="match status" value="1"/>
</dbReference>
<comment type="pathway">
    <text evidence="2">Cell wall biogenesis; peptidoglycan biosynthesis.</text>
</comment>
<reference evidence="22 23" key="1">
    <citation type="journal article" date="2013" name="Genome Announc.">
        <title>Draft Genome Sequence of Desulfotignum phosphitoxidans DSM 13687 Strain FiPS-3.</title>
        <authorList>
            <person name="Poehlein A."/>
            <person name="Daniel R."/>
            <person name="Simeonova D.D."/>
        </authorList>
    </citation>
    <scope>NUCLEOTIDE SEQUENCE [LARGE SCALE GENOMIC DNA]</scope>
    <source>
        <strain evidence="22 23">DSM 13687</strain>
    </source>
</reference>
<sequence>MKGISSGIWKAARLVFFTGLMLVCTGIFGVTLLILYTASDLPRLPEDLSRIIETPQSLVYNASGQVVLRLGERESVPLNRVSPDFINAIVATEDHRFFQHHGINKLRTAKALYVTLFEPGRVEGASTITQQLAKNLFFSFEQSFSRKFRELLVSFQIEVTHSKAEILEVYINQIHFGAGAQGIEKAADTFFGKSARDLTLSEAALLAGLPKSPTAYNPFRHMDRALKRRQLVLQRMKDTGYISEDQAALAASDIPELNREKKDARSGSYFLDALVKSLIDVYGENVVYNGGIRVYATLDPRLQDLAKLSLRQGLDRLDQEMGISGEKPSRPQGALVAIEPATGAVRAMVGGRDYFDSEFNRATHARRQAGSGFKPFVYYAAFEKDGLHPGTLMTDQSVTIPVTGAPDWQPRNFERRFQGNMVLKTALTRSVNTVAAQLVQRTGPDAVIDTARRCGINSPMQDVFSIALGTADVTPLEMTAAFSVFANSGIRHDPFLFWRVEDAFGRVLFEHIVQDQPVLDPAIAYQVVDMMKAVVDTGSGRRVRDHGFTRSCAGKTGTSNNFMDAWFTGFTPTLCTSVWVGFDKRDPLRDKNGAGITGGRGAAPIWARFMQQALADEPERNFPVPREIRFEKIDPDTGCPMDSRDSRPGIIVAVKRGQVLCGETVR</sequence>
<dbReference type="Pfam" id="PF00912">
    <property type="entry name" value="Transgly"/>
    <property type="match status" value="1"/>
</dbReference>
<proteinExistence type="inferred from homology"/>
<comment type="catalytic activity">
    <reaction evidence="17">
        <text>Preferential cleavage: (Ac)2-L-Lys-D-Ala-|-D-Ala. Also transpeptidation of peptidyl-alanyl moieties that are N-acyl substituents of D-alanine.</text>
        <dbReference type="EC" id="3.4.16.4"/>
    </reaction>
</comment>
<feature type="domain" description="Glycosyl transferase family 51" evidence="21">
    <location>
        <begin position="72"/>
        <end position="237"/>
    </location>
</feature>
<dbReference type="Pfam" id="PF00905">
    <property type="entry name" value="Transpeptidase"/>
    <property type="match status" value="1"/>
</dbReference>
<evidence type="ECO:0000256" key="16">
    <source>
        <dbReference type="ARBA" id="ARBA00023316"/>
    </source>
</evidence>
<keyword evidence="15" id="KW-0511">Multifunctional enzyme</keyword>
<dbReference type="AlphaFoldDB" id="S0G640"/>
<dbReference type="OrthoDB" id="9766909at2"/>
<dbReference type="InterPro" id="IPR036950">
    <property type="entry name" value="PBP_transglycosylase"/>
</dbReference>
<dbReference type="GO" id="GO:0008955">
    <property type="term" value="F:peptidoglycan glycosyltransferase activity"/>
    <property type="evidence" value="ECO:0007669"/>
    <property type="project" value="UniProtKB-EC"/>
</dbReference>
<dbReference type="Proteomes" id="UP000014216">
    <property type="component" value="Unassembled WGS sequence"/>
</dbReference>
<evidence type="ECO:0000313" key="22">
    <source>
        <dbReference type="EMBL" id="EMS79831.1"/>
    </source>
</evidence>